<protein>
    <submittedName>
        <fullName evidence="1">Uncharacterized protein</fullName>
    </submittedName>
</protein>
<keyword evidence="2" id="KW-1185">Reference proteome</keyword>
<proteinExistence type="predicted"/>
<evidence type="ECO:0000313" key="1">
    <source>
        <dbReference type="EMBL" id="TNN64886.1"/>
    </source>
</evidence>
<accession>A0A4Z2HGN8</accession>
<reference evidence="1 2" key="1">
    <citation type="submission" date="2019-03" db="EMBL/GenBank/DDBJ databases">
        <title>First draft genome of Liparis tanakae, snailfish: a comprehensive survey of snailfish specific genes.</title>
        <authorList>
            <person name="Kim W."/>
            <person name="Song I."/>
            <person name="Jeong J.-H."/>
            <person name="Kim D."/>
            <person name="Kim S."/>
            <person name="Ryu S."/>
            <person name="Song J.Y."/>
            <person name="Lee S.K."/>
        </authorList>
    </citation>
    <scope>NUCLEOTIDE SEQUENCE [LARGE SCALE GENOMIC DNA]</scope>
    <source>
        <tissue evidence="1">Muscle</tissue>
    </source>
</reference>
<sequence>MTSTGTAISPPADVYTVVPIGGGAVSPPAPTLNGHRHFSARRRVVYQLHLDESNRASDEVIAVLLLQDASCSAIPGVRQFMILSSSPDCPSLPSPGPHALLTFL</sequence>
<organism evidence="1 2">
    <name type="scientific">Liparis tanakae</name>
    <name type="common">Tanaka's snailfish</name>
    <dbReference type="NCBI Taxonomy" id="230148"/>
    <lineage>
        <taxon>Eukaryota</taxon>
        <taxon>Metazoa</taxon>
        <taxon>Chordata</taxon>
        <taxon>Craniata</taxon>
        <taxon>Vertebrata</taxon>
        <taxon>Euteleostomi</taxon>
        <taxon>Actinopterygii</taxon>
        <taxon>Neopterygii</taxon>
        <taxon>Teleostei</taxon>
        <taxon>Neoteleostei</taxon>
        <taxon>Acanthomorphata</taxon>
        <taxon>Eupercaria</taxon>
        <taxon>Perciformes</taxon>
        <taxon>Cottioidei</taxon>
        <taxon>Cottales</taxon>
        <taxon>Liparidae</taxon>
        <taxon>Liparis</taxon>
    </lineage>
</organism>
<evidence type="ECO:0000313" key="2">
    <source>
        <dbReference type="Proteomes" id="UP000314294"/>
    </source>
</evidence>
<name>A0A4Z2HGN8_9TELE</name>
<gene>
    <name evidence="1" type="ORF">EYF80_024884</name>
</gene>
<dbReference type="Proteomes" id="UP000314294">
    <property type="component" value="Unassembled WGS sequence"/>
</dbReference>
<comment type="caution">
    <text evidence="1">The sequence shown here is derived from an EMBL/GenBank/DDBJ whole genome shotgun (WGS) entry which is preliminary data.</text>
</comment>
<dbReference type="EMBL" id="SRLO01000244">
    <property type="protein sequence ID" value="TNN64886.1"/>
    <property type="molecule type" value="Genomic_DNA"/>
</dbReference>
<dbReference type="AlphaFoldDB" id="A0A4Z2HGN8"/>